<proteinExistence type="predicted"/>
<evidence type="ECO:0000313" key="2">
    <source>
        <dbReference type="Proteomes" id="UP000029644"/>
    </source>
</evidence>
<evidence type="ECO:0000313" key="1">
    <source>
        <dbReference type="EMBL" id="GAL63724.1"/>
    </source>
</evidence>
<reference evidence="1 2" key="1">
    <citation type="journal article" date="2014" name="Genome Announc.">
        <title>Draft Genome Sequences of Marine Flavobacterium Algibacter lectus Strains SS8 and NR4.</title>
        <authorList>
            <person name="Takatani N."/>
            <person name="Nakanishi M."/>
            <person name="Meirelles P."/>
            <person name="Mino S."/>
            <person name="Suda W."/>
            <person name="Oshima K."/>
            <person name="Hattori M."/>
            <person name="Ohkuma M."/>
            <person name="Hosokawa M."/>
            <person name="Miyashita K."/>
            <person name="Thompson F.L."/>
            <person name="Niwa A."/>
            <person name="Sawabe T."/>
            <person name="Sawabe T."/>
        </authorList>
    </citation>
    <scope>NUCLEOTIDE SEQUENCE [LARGE SCALE GENOMIC DNA]</scope>
    <source>
        <strain evidence="1 2">JCM 19300</strain>
    </source>
</reference>
<dbReference type="OrthoDB" id="9768147at2"/>
<dbReference type="EMBL" id="BBNQ01000013">
    <property type="protein sequence ID" value="GAL63724.1"/>
    <property type="molecule type" value="Genomic_DNA"/>
</dbReference>
<accession>A0A090VK44</accession>
<organism evidence="1 2">
    <name type="scientific">Algibacter lectus</name>
    <dbReference type="NCBI Taxonomy" id="221126"/>
    <lineage>
        <taxon>Bacteria</taxon>
        <taxon>Pseudomonadati</taxon>
        <taxon>Bacteroidota</taxon>
        <taxon>Flavobacteriia</taxon>
        <taxon>Flavobacteriales</taxon>
        <taxon>Flavobacteriaceae</taxon>
        <taxon>Algibacter</taxon>
    </lineage>
</organism>
<dbReference type="RefSeq" id="WP_042505558.1">
    <property type="nucleotide sequence ID" value="NZ_BBNQ01000013.1"/>
</dbReference>
<dbReference type="AlphaFoldDB" id="A0A090VK44"/>
<comment type="caution">
    <text evidence="1">The sequence shown here is derived from an EMBL/GenBank/DDBJ whole genome shotgun (WGS) entry which is preliminary data.</text>
</comment>
<dbReference type="Proteomes" id="UP000029644">
    <property type="component" value="Unassembled WGS sequence"/>
</dbReference>
<protein>
    <submittedName>
        <fullName evidence="1">Uncharacterized protein</fullName>
    </submittedName>
</protein>
<sequence>MAKNQYKVKHTYAIKKLSIRRVMKIVCPLFLTLFTSSLVYSQNGKVLGTITDDQEAPLLGAIFK</sequence>
<name>A0A090VK44_9FLAO</name>
<gene>
    <name evidence="1" type="ORF">JCM19300_2760</name>
</gene>